<comment type="caution">
    <text evidence="2">The sequence shown here is derived from an EMBL/GenBank/DDBJ whole genome shotgun (WGS) entry which is preliminary data.</text>
</comment>
<name>A0A919PKV7_9ACTN</name>
<organism evidence="2 3">
    <name type="scientific">Dactylosporangium siamense</name>
    <dbReference type="NCBI Taxonomy" id="685454"/>
    <lineage>
        <taxon>Bacteria</taxon>
        <taxon>Bacillati</taxon>
        <taxon>Actinomycetota</taxon>
        <taxon>Actinomycetes</taxon>
        <taxon>Micromonosporales</taxon>
        <taxon>Micromonosporaceae</taxon>
        <taxon>Dactylosporangium</taxon>
    </lineage>
</organism>
<feature type="domain" description="Hemerythrin-like" evidence="1">
    <location>
        <begin position="6"/>
        <end position="116"/>
    </location>
</feature>
<sequence>MVQDLVGLLVAEHRRLESLFADIETARSPAARRTALDAAVTTLAAHTATEERLLHGHLPAELAEYEAAEHHRIHDLVARLTELNDVDPEFRPLLAALLEAVREHVQEEETELFPRLPQSVRVTE</sequence>
<reference evidence="2" key="1">
    <citation type="submission" date="2021-01" db="EMBL/GenBank/DDBJ databases">
        <title>Whole genome shotgun sequence of Dactylosporangium siamense NBRC 106093.</title>
        <authorList>
            <person name="Komaki H."/>
            <person name="Tamura T."/>
        </authorList>
    </citation>
    <scope>NUCLEOTIDE SEQUENCE</scope>
    <source>
        <strain evidence="2">NBRC 106093</strain>
    </source>
</reference>
<keyword evidence="3" id="KW-1185">Reference proteome</keyword>
<accession>A0A919PKV7</accession>
<dbReference type="Gene3D" id="1.20.120.520">
    <property type="entry name" value="nmb1532 protein domain like"/>
    <property type="match status" value="1"/>
</dbReference>
<dbReference type="RefSeq" id="WP_203847792.1">
    <property type="nucleotide sequence ID" value="NZ_BAAAVW010000012.1"/>
</dbReference>
<evidence type="ECO:0000313" key="2">
    <source>
        <dbReference type="EMBL" id="GIG45997.1"/>
    </source>
</evidence>
<evidence type="ECO:0000313" key="3">
    <source>
        <dbReference type="Proteomes" id="UP000660611"/>
    </source>
</evidence>
<dbReference type="EMBL" id="BONQ01000060">
    <property type="protein sequence ID" value="GIG45997.1"/>
    <property type="molecule type" value="Genomic_DNA"/>
</dbReference>
<dbReference type="AlphaFoldDB" id="A0A919PKV7"/>
<dbReference type="InterPro" id="IPR012312">
    <property type="entry name" value="Hemerythrin-like"/>
</dbReference>
<dbReference type="Proteomes" id="UP000660611">
    <property type="component" value="Unassembled WGS sequence"/>
</dbReference>
<evidence type="ECO:0000259" key="1">
    <source>
        <dbReference type="Pfam" id="PF01814"/>
    </source>
</evidence>
<dbReference type="PANTHER" id="PTHR35585:SF1">
    <property type="entry name" value="HHE DOMAIN PROTEIN (AFU_ORTHOLOGUE AFUA_4G00730)"/>
    <property type="match status" value="1"/>
</dbReference>
<dbReference type="PANTHER" id="PTHR35585">
    <property type="entry name" value="HHE DOMAIN PROTEIN (AFU_ORTHOLOGUE AFUA_4G00730)"/>
    <property type="match status" value="1"/>
</dbReference>
<gene>
    <name evidence="2" type="ORF">Dsi01nite_040380</name>
</gene>
<dbReference type="Pfam" id="PF01814">
    <property type="entry name" value="Hemerythrin"/>
    <property type="match status" value="1"/>
</dbReference>
<proteinExistence type="predicted"/>
<protein>
    <recommendedName>
        <fullName evidence="1">Hemerythrin-like domain-containing protein</fullName>
    </recommendedName>
</protein>